<gene>
    <name evidence="3" type="ORF">B9Z65_7653</name>
</gene>
<evidence type="ECO:0000313" key="4">
    <source>
        <dbReference type="Proteomes" id="UP000243723"/>
    </source>
</evidence>
<evidence type="ECO:0000313" key="3">
    <source>
        <dbReference type="EMBL" id="PSK53847.1"/>
    </source>
</evidence>
<feature type="compositionally biased region" description="Basic and acidic residues" evidence="1">
    <location>
        <begin position="166"/>
        <end position="175"/>
    </location>
</feature>
<keyword evidence="2" id="KW-0732">Signal</keyword>
<feature type="region of interest" description="Disordered" evidence="1">
    <location>
        <begin position="116"/>
        <end position="177"/>
    </location>
</feature>
<proteinExistence type="predicted"/>
<evidence type="ECO:0000256" key="2">
    <source>
        <dbReference type="SAM" id="SignalP"/>
    </source>
</evidence>
<organism evidence="3 4">
    <name type="scientific">Elsinoe australis</name>
    <dbReference type="NCBI Taxonomy" id="40998"/>
    <lineage>
        <taxon>Eukaryota</taxon>
        <taxon>Fungi</taxon>
        <taxon>Dikarya</taxon>
        <taxon>Ascomycota</taxon>
        <taxon>Pezizomycotina</taxon>
        <taxon>Dothideomycetes</taxon>
        <taxon>Dothideomycetidae</taxon>
        <taxon>Myriangiales</taxon>
        <taxon>Elsinoaceae</taxon>
        <taxon>Elsinoe</taxon>
    </lineage>
</organism>
<dbReference type="OrthoDB" id="3926091at2759"/>
<feature type="signal peptide" evidence="2">
    <location>
        <begin position="1"/>
        <end position="21"/>
    </location>
</feature>
<accession>A0A2P8A057</accession>
<feature type="compositionally biased region" description="Basic and acidic residues" evidence="1">
    <location>
        <begin position="298"/>
        <end position="308"/>
    </location>
</feature>
<keyword evidence="4" id="KW-1185">Reference proteome</keyword>
<evidence type="ECO:0000256" key="1">
    <source>
        <dbReference type="SAM" id="MobiDB-lite"/>
    </source>
</evidence>
<feature type="compositionally biased region" description="Low complexity" evidence="1">
    <location>
        <begin position="205"/>
        <end position="214"/>
    </location>
</feature>
<reference evidence="3 4" key="1">
    <citation type="submission" date="2017-05" db="EMBL/GenBank/DDBJ databases">
        <title>Draft genome sequence of Elsinoe australis.</title>
        <authorList>
            <person name="Cheng Q."/>
        </authorList>
    </citation>
    <scope>NUCLEOTIDE SEQUENCE [LARGE SCALE GENOMIC DNA]</scope>
    <source>
        <strain evidence="3 4">NL1</strain>
    </source>
</reference>
<dbReference type="AlphaFoldDB" id="A0A2P8A057"/>
<dbReference type="Proteomes" id="UP000243723">
    <property type="component" value="Unassembled WGS sequence"/>
</dbReference>
<comment type="caution">
    <text evidence="3">The sequence shown here is derived from an EMBL/GenBank/DDBJ whole genome shotgun (WGS) entry which is preliminary data.</text>
</comment>
<feature type="region of interest" description="Disordered" evidence="1">
    <location>
        <begin position="204"/>
        <end position="329"/>
    </location>
</feature>
<name>A0A2P8A057_9PEZI</name>
<protein>
    <submittedName>
        <fullName evidence="3">Uncharacterized protein</fullName>
    </submittedName>
</protein>
<feature type="compositionally biased region" description="Basic and acidic residues" evidence="1">
    <location>
        <begin position="116"/>
        <end position="133"/>
    </location>
</feature>
<sequence>MHSNFLPLLPVVAAIFSTATAIPPPYDPVNECEGPPTTTTLAAYGRAGSQATKWCAEGQPKPAEQPRLVDKPNLSGYNKRRLARRSDRSDAGRSQQQIVSDQLGQLLSVSEAFKRMEDKGKPNSEHKGADKQKRSTPRSITLHDLPPQDGGMPRLPRRARSAVVDENGRPLHDIPDDGSVMQIMKRAAIMSADKVDPTWKERMQRNSNNGWRNSRGQDDGFSNGGTVSIMPVKREAIPPPEMLNEVDPDFGTSSGDDDYDNGGDDSNALFKDGTMSIMPVKRDAVPPPEKLSEMGLENDFHGDPRQDSGNDEVDQNGALTNLRRARARL</sequence>
<feature type="chain" id="PRO_5015183290" evidence="2">
    <location>
        <begin position="22"/>
        <end position="329"/>
    </location>
</feature>
<dbReference type="EMBL" id="NHZQ01000087">
    <property type="protein sequence ID" value="PSK53847.1"/>
    <property type="molecule type" value="Genomic_DNA"/>
</dbReference>
<feature type="region of interest" description="Disordered" evidence="1">
    <location>
        <begin position="57"/>
        <end position="103"/>
    </location>
</feature>